<dbReference type="GO" id="GO:0008483">
    <property type="term" value="F:transaminase activity"/>
    <property type="evidence" value="ECO:0007669"/>
    <property type="project" value="UniProtKB-KW"/>
</dbReference>
<dbReference type="InterPro" id="IPR049704">
    <property type="entry name" value="Aminotrans_3_PPA_site"/>
</dbReference>
<evidence type="ECO:0000256" key="4">
    <source>
        <dbReference type="ARBA" id="ARBA00022898"/>
    </source>
</evidence>
<dbReference type="RefSeq" id="WP_394826224.1">
    <property type="nucleotide sequence ID" value="NZ_CP089984.1"/>
</dbReference>
<dbReference type="PANTHER" id="PTHR11986">
    <property type="entry name" value="AMINOTRANSFERASE CLASS III"/>
    <property type="match status" value="1"/>
</dbReference>
<accession>A0ABZ2M070</accession>
<dbReference type="Gene3D" id="3.40.640.10">
    <property type="entry name" value="Type I PLP-dependent aspartate aminotransferase-like (Major domain)"/>
    <property type="match status" value="1"/>
</dbReference>
<evidence type="ECO:0000256" key="5">
    <source>
        <dbReference type="RuleBase" id="RU003560"/>
    </source>
</evidence>
<evidence type="ECO:0000256" key="2">
    <source>
        <dbReference type="ARBA" id="ARBA00022576"/>
    </source>
</evidence>
<name>A0ABZ2M070_9BACT</name>
<dbReference type="InterPro" id="IPR015424">
    <property type="entry name" value="PyrdxlP-dep_Trfase"/>
</dbReference>
<organism evidence="7 8">
    <name type="scientific">Pendulispora albinea</name>
    <dbReference type="NCBI Taxonomy" id="2741071"/>
    <lineage>
        <taxon>Bacteria</taxon>
        <taxon>Pseudomonadati</taxon>
        <taxon>Myxococcota</taxon>
        <taxon>Myxococcia</taxon>
        <taxon>Myxococcales</taxon>
        <taxon>Sorangiineae</taxon>
        <taxon>Pendulisporaceae</taxon>
        <taxon>Pendulispora</taxon>
    </lineage>
</organism>
<dbReference type="Pfam" id="PF00202">
    <property type="entry name" value="Aminotran_3"/>
    <property type="match status" value="1"/>
</dbReference>
<dbReference type="PROSITE" id="PS00600">
    <property type="entry name" value="AA_TRANSFER_CLASS_3"/>
    <property type="match status" value="1"/>
</dbReference>
<dbReference type="Gene3D" id="3.90.1150.10">
    <property type="entry name" value="Aspartate Aminotransferase, domain 1"/>
    <property type="match status" value="1"/>
</dbReference>
<comment type="similarity">
    <text evidence="5">Belongs to the class-III pyridoxal-phosphate-dependent aminotransferase family.</text>
</comment>
<dbReference type="EMBL" id="CP089984">
    <property type="protein sequence ID" value="WXB16598.1"/>
    <property type="molecule type" value="Genomic_DNA"/>
</dbReference>
<sequence length="439" mass="45332">MTTFQPRLQRLPEMLTPPPGPRSRAMSARLAAVECPAFDARRSAREALSDTSQAPIVYAEGEGPNVIDVDGNRYVDLVAGFGALVFGHRPPFVSAAVSAQQDKLALALGDVYSAETKVALCERLAALFPEPGARVMLGLSGADAITAALKTAQLATGRAKVIAFEGGYHGLSHGPLAACGLAPSFREPFAGQVGDFVSFRPYGERDLRLTGDVAAVLIEPLLGRGGCIVPAEGLLRDLRAQCDAAGALLIADEVWTGMGRAGSLLASVAEGVLPDIVCLGKGLGAGFPISAVIGRDRVMQAWGAHGGTAIHTGTHFGSPPACAAALAVLDALADGAVLERVNRIGDAWRQKLETATAGRGVTVLGRGLMIGLKLEGGAARALSVMRALLARGYIVLTGGTKGDTLTLTPPFDIEPGLLEAFNGALRAALDEAPAPKEPR</sequence>
<evidence type="ECO:0000256" key="1">
    <source>
        <dbReference type="ARBA" id="ARBA00001933"/>
    </source>
</evidence>
<comment type="cofactor">
    <cofactor evidence="1">
        <name>pyridoxal 5'-phosphate</name>
        <dbReference type="ChEBI" id="CHEBI:597326"/>
    </cofactor>
</comment>
<dbReference type="SUPFAM" id="SSF53383">
    <property type="entry name" value="PLP-dependent transferases"/>
    <property type="match status" value="1"/>
</dbReference>
<keyword evidence="3" id="KW-0808">Transferase</keyword>
<dbReference type="InterPro" id="IPR015421">
    <property type="entry name" value="PyrdxlP-dep_Trfase_major"/>
</dbReference>
<keyword evidence="4 5" id="KW-0663">Pyridoxal phosphate</keyword>
<reference evidence="7 8" key="1">
    <citation type="submission" date="2021-12" db="EMBL/GenBank/DDBJ databases">
        <title>Discovery of the Pendulisporaceae a myxobacterial family with distinct sporulation behavior and unique specialized metabolism.</title>
        <authorList>
            <person name="Garcia R."/>
            <person name="Popoff A."/>
            <person name="Bader C.D."/>
            <person name="Loehr J."/>
            <person name="Walesch S."/>
            <person name="Walt C."/>
            <person name="Boldt J."/>
            <person name="Bunk B."/>
            <person name="Haeckl F.J.F.P.J."/>
            <person name="Gunesch A.P."/>
            <person name="Birkelbach J."/>
            <person name="Nuebel U."/>
            <person name="Pietschmann T."/>
            <person name="Bach T."/>
            <person name="Mueller R."/>
        </authorList>
    </citation>
    <scope>NUCLEOTIDE SEQUENCE [LARGE SCALE GENOMIC DNA]</scope>
    <source>
        <strain evidence="7 8">MSr11954</strain>
    </source>
</reference>
<evidence type="ECO:0000256" key="6">
    <source>
        <dbReference type="SAM" id="MobiDB-lite"/>
    </source>
</evidence>
<dbReference type="InterPro" id="IPR015422">
    <property type="entry name" value="PyrdxlP-dep_Trfase_small"/>
</dbReference>
<protein>
    <submittedName>
        <fullName evidence="7">Aspartate aminotransferase family protein</fullName>
    </submittedName>
</protein>
<dbReference type="CDD" id="cd00610">
    <property type="entry name" value="OAT_like"/>
    <property type="match status" value="1"/>
</dbReference>
<dbReference type="PIRSF" id="PIRSF000521">
    <property type="entry name" value="Transaminase_4ab_Lys_Orn"/>
    <property type="match status" value="1"/>
</dbReference>
<gene>
    <name evidence="7" type="ORF">LZC94_04800</name>
</gene>
<evidence type="ECO:0000313" key="7">
    <source>
        <dbReference type="EMBL" id="WXB16598.1"/>
    </source>
</evidence>
<keyword evidence="2 7" id="KW-0032">Aminotransferase</keyword>
<dbReference type="InterPro" id="IPR050103">
    <property type="entry name" value="Class-III_PLP-dep_AT"/>
</dbReference>
<proteinExistence type="inferred from homology"/>
<evidence type="ECO:0000256" key="3">
    <source>
        <dbReference type="ARBA" id="ARBA00022679"/>
    </source>
</evidence>
<dbReference type="PANTHER" id="PTHR11986:SF79">
    <property type="entry name" value="ACETYLORNITHINE AMINOTRANSFERASE, MITOCHONDRIAL"/>
    <property type="match status" value="1"/>
</dbReference>
<keyword evidence="8" id="KW-1185">Reference proteome</keyword>
<evidence type="ECO:0000313" key="8">
    <source>
        <dbReference type="Proteomes" id="UP001370348"/>
    </source>
</evidence>
<dbReference type="Proteomes" id="UP001370348">
    <property type="component" value="Chromosome"/>
</dbReference>
<feature type="region of interest" description="Disordered" evidence="6">
    <location>
        <begin position="1"/>
        <end position="23"/>
    </location>
</feature>
<dbReference type="InterPro" id="IPR005814">
    <property type="entry name" value="Aminotrans_3"/>
</dbReference>